<dbReference type="AlphaFoldDB" id="A0A4Q2D8T6"/>
<name>A0A4Q2D8T6_9AGAR</name>
<dbReference type="OrthoDB" id="10547376at2759"/>
<comment type="caution">
    <text evidence="1">The sequence shown here is derived from an EMBL/GenBank/DDBJ whole genome shotgun (WGS) entry which is preliminary data.</text>
</comment>
<accession>A0A4Q2D8T6</accession>
<dbReference type="Proteomes" id="UP000290288">
    <property type="component" value="Unassembled WGS sequence"/>
</dbReference>
<sequence length="391" mass="43557">MTTPPSSPTFATSLEDLAKELGKIASRRVKHDKDRATNAATETLNSSLDLSTLTIQVQEPLSIPKSIFELRLPSPDLTILYDATIPMDFGTSEAVLTQNLYNVVGFFGKRLLFLAGIPETVAQFSVDLEISKNDRICIGTMVLKTPAIVTQQDFFKMDEQIDGACPTNDIPRDRVLRRVCYSLDSRFGYTSLAAPPFRFSTARLIKTGRGPKCTALKFCQNNCLPLPRSTGPIHVAEHINEADHWTAFYEGVLTFVLYGLLNAYPVFKEAFGEVYRQCGLQHEVNTLFIAVRTFFVFTIDAPAYATRYLHLVLNPDRILLRSAAEVFIYEALGFVVKTFTNPEEYRNEMSVYSTFSGRPGFPTLLASGESPPFILITYVGISPSELSPSQL</sequence>
<reference evidence="1 2" key="1">
    <citation type="submission" date="2019-01" db="EMBL/GenBank/DDBJ databases">
        <title>Draft genome sequence of Psathyrella aberdarensis IHI B618.</title>
        <authorList>
            <person name="Buettner E."/>
            <person name="Kellner H."/>
        </authorList>
    </citation>
    <scope>NUCLEOTIDE SEQUENCE [LARGE SCALE GENOMIC DNA]</scope>
    <source>
        <strain evidence="1 2">IHI B618</strain>
    </source>
</reference>
<dbReference type="EMBL" id="SDEE01000520">
    <property type="protein sequence ID" value="RXW15709.1"/>
    <property type="molecule type" value="Genomic_DNA"/>
</dbReference>
<protein>
    <submittedName>
        <fullName evidence="1">Uncharacterized protein</fullName>
    </submittedName>
</protein>
<evidence type="ECO:0000313" key="1">
    <source>
        <dbReference type="EMBL" id="RXW15709.1"/>
    </source>
</evidence>
<organism evidence="1 2">
    <name type="scientific">Candolleomyces aberdarensis</name>
    <dbReference type="NCBI Taxonomy" id="2316362"/>
    <lineage>
        <taxon>Eukaryota</taxon>
        <taxon>Fungi</taxon>
        <taxon>Dikarya</taxon>
        <taxon>Basidiomycota</taxon>
        <taxon>Agaricomycotina</taxon>
        <taxon>Agaricomycetes</taxon>
        <taxon>Agaricomycetidae</taxon>
        <taxon>Agaricales</taxon>
        <taxon>Agaricineae</taxon>
        <taxon>Psathyrellaceae</taxon>
        <taxon>Candolleomyces</taxon>
    </lineage>
</organism>
<evidence type="ECO:0000313" key="2">
    <source>
        <dbReference type="Proteomes" id="UP000290288"/>
    </source>
</evidence>
<keyword evidence="2" id="KW-1185">Reference proteome</keyword>
<gene>
    <name evidence="1" type="ORF">EST38_g10145</name>
</gene>
<proteinExistence type="predicted"/>